<evidence type="ECO:0000313" key="1">
    <source>
        <dbReference type="EMBL" id="MBB5494350.1"/>
    </source>
</evidence>
<proteinExistence type="predicted"/>
<dbReference type="SUPFAM" id="SSF52402">
    <property type="entry name" value="Adenine nucleotide alpha hydrolases-like"/>
    <property type="match status" value="1"/>
</dbReference>
<name>A0A840WBD4_9ACTN</name>
<organism evidence="1 2">
    <name type="scientific">Nocardiopsis metallicus</name>
    <dbReference type="NCBI Taxonomy" id="179819"/>
    <lineage>
        <taxon>Bacteria</taxon>
        <taxon>Bacillati</taxon>
        <taxon>Actinomycetota</taxon>
        <taxon>Actinomycetes</taxon>
        <taxon>Streptosporangiales</taxon>
        <taxon>Nocardiopsidaceae</taxon>
        <taxon>Nocardiopsis</taxon>
    </lineage>
</organism>
<dbReference type="InterPro" id="IPR014729">
    <property type="entry name" value="Rossmann-like_a/b/a_fold"/>
</dbReference>
<gene>
    <name evidence="1" type="ORF">HNR07_005487</name>
</gene>
<dbReference type="Gene3D" id="3.40.50.620">
    <property type="entry name" value="HUPs"/>
    <property type="match status" value="1"/>
</dbReference>
<evidence type="ECO:0000313" key="2">
    <source>
        <dbReference type="Proteomes" id="UP000579647"/>
    </source>
</evidence>
<comment type="caution">
    <text evidence="1">The sequence shown here is derived from an EMBL/GenBank/DDBJ whole genome shotgun (WGS) entry which is preliminary data.</text>
</comment>
<dbReference type="RefSeq" id="WP_184367708.1">
    <property type="nucleotide sequence ID" value="NZ_BAAAKM010000059.1"/>
</dbReference>
<dbReference type="Proteomes" id="UP000579647">
    <property type="component" value="Unassembled WGS sequence"/>
</dbReference>
<protein>
    <submittedName>
        <fullName evidence="1">Uncharacterized protein</fullName>
    </submittedName>
</protein>
<sequence length="411" mass="45503">MSNWERVTLLFANGARPLAQKDALSFADLLRANRFPPSMFQAYEVPGDGSLRPVPISHTLEEIPETSNVILQCMRNTDAELVPPALSTYAHTDRPVAAMYDLKYAEKDSLHGVHLVDDEQLREMVFDKIADFLNEHRVELPLVAGISGGGDSSSIVQGLRRYATAQDLPADQVLCFTVVLDPLWRGTAADRARELCEGNGFGHRVLYPEDIAALLGMSTTPQALWTEIRSAYGPDSSHFFGTWLLNLVGRALNKEIGGSSLLMGYNREDVMAELLFCLMNGRCPLPYPKRRTGGVDCFMPVWDVPKVLLDSCYPQVSEVNYAERIDSTAPRRSSIYYQAHALDAIVPQMSLSLMTGVRTLMDSLNGWEELEAVDGTPLLHTGHGSPEDRASLVALLARHFPDWSVSEPDPQ</sequence>
<reference evidence="1 2" key="1">
    <citation type="submission" date="2020-08" db="EMBL/GenBank/DDBJ databases">
        <title>Sequencing the genomes of 1000 actinobacteria strains.</title>
        <authorList>
            <person name="Klenk H.-P."/>
        </authorList>
    </citation>
    <scope>NUCLEOTIDE SEQUENCE [LARGE SCALE GENOMIC DNA]</scope>
    <source>
        <strain evidence="1 2">DSM 44598</strain>
    </source>
</reference>
<keyword evidence="2" id="KW-1185">Reference proteome</keyword>
<dbReference type="EMBL" id="JACHDO010000001">
    <property type="protein sequence ID" value="MBB5494350.1"/>
    <property type="molecule type" value="Genomic_DNA"/>
</dbReference>
<dbReference type="AlphaFoldDB" id="A0A840WBD4"/>
<accession>A0A840WBD4</accession>